<dbReference type="Pfam" id="PF22562">
    <property type="entry name" value="UBA_7"/>
    <property type="match status" value="1"/>
</dbReference>
<keyword evidence="3" id="KW-0175">Coiled coil</keyword>
<keyword evidence="2" id="KW-0963">Cytoplasm</keyword>
<dbReference type="Proteomes" id="UP000050795">
    <property type="component" value="Unassembled WGS sequence"/>
</dbReference>
<feature type="region of interest" description="Disordered" evidence="4">
    <location>
        <begin position="81"/>
        <end position="112"/>
    </location>
</feature>
<feature type="domain" description="UBX" evidence="6">
    <location>
        <begin position="221"/>
        <end position="304"/>
    </location>
</feature>
<dbReference type="PROSITE" id="PS00028">
    <property type="entry name" value="ZINC_FINGER_C2H2_1"/>
    <property type="match status" value="1"/>
</dbReference>
<dbReference type="SMART" id="SM00166">
    <property type="entry name" value="UBX"/>
    <property type="match status" value="1"/>
</dbReference>
<accession>A0AA85K8H0</accession>
<dbReference type="PANTHER" id="PTHR46340:SF1">
    <property type="entry name" value="UBX DOMAIN-CONTAINING PROTEIN 1"/>
    <property type="match status" value="1"/>
</dbReference>
<dbReference type="PROSITE" id="PS50033">
    <property type="entry name" value="UBX"/>
    <property type="match status" value="1"/>
</dbReference>
<dbReference type="WBParaSite" id="TREG1_70870.1">
    <property type="protein sequence ID" value="TREG1_70870.1"/>
    <property type="gene ID" value="TREG1_70870"/>
</dbReference>
<reference evidence="7" key="1">
    <citation type="submission" date="2022-06" db="EMBL/GenBank/DDBJ databases">
        <authorList>
            <person name="Berger JAMES D."/>
            <person name="Berger JAMES D."/>
        </authorList>
    </citation>
    <scope>NUCLEOTIDE SEQUENCE [LARGE SCALE GENOMIC DNA]</scope>
</reference>
<evidence type="ECO:0000256" key="1">
    <source>
        <dbReference type="ARBA" id="ARBA00004496"/>
    </source>
</evidence>
<evidence type="ECO:0000313" key="8">
    <source>
        <dbReference type="WBParaSite" id="TREG1_70870.1"/>
    </source>
</evidence>
<dbReference type="InterPro" id="IPR001012">
    <property type="entry name" value="UBX_dom"/>
</dbReference>
<protein>
    <recommendedName>
        <fullName evidence="9">UBX domain-containing protein</fullName>
    </recommendedName>
</protein>
<feature type="region of interest" description="Disordered" evidence="4">
    <location>
        <begin position="129"/>
        <end position="153"/>
    </location>
</feature>
<reference evidence="8" key="2">
    <citation type="submission" date="2023-11" db="UniProtKB">
        <authorList>
            <consortium name="WormBaseParasite"/>
        </authorList>
    </citation>
    <scope>IDENTIFICATION</scope>
</reference>
<dbReference type="GO" id="GO:0005737">
    <property type="term" value="C:cytoplasm"/>
    <property type="evidence" value="ECO:0007669"/>
    <property type="project" value="UniProtKB-SubCell"/>
</dbReference>
<dbReference type="AlphaFoldDB" id="A0AA85K8H0"/>
<dbReference type="Gene3D" id="3.10.20.90">
    <property type="entry name" value="Phosphatidylinositol 3-kinase Catalytic Subunit, Chain A, domain 1"/>
    <property type="match status" value="1"/>
</dbReference>
<evidence type="ECO:0000259" key="6">
    <source>
        <dbReference type="PROSITE" id="PS50033"/>
    </source>
</evidence>
<dbReference type="GO" id="GO:1903094">
    <property type="term" value="P:negative regulation of protein K48-linked deubiquitination"/>
    <property type="evidence" value="ECO:0007669"/>
    <property type="project" value="TreeGrafter"/>
</dbReference>
<dbReference type="SMART" id="SM00165">
    <property type="entry name" value="UBA"/>
    <property type="match status" value="1"/>
</dbReference>
<feature type="domain" description="UBA" evidence="5">
    <location>
        <begin position="1"/>
        <end position="40"/>
    </location>
</feature>
<evidence type="ECO:0000256" key="3">
    <source>
        <dbReference type="ARBA" id="ARBA00023054"/>
    </source>
</evidence>
<feature type="compositionally biased region" description="Basic and acidic residues" evidence="4">
    <location>
        <begin position="102"/>
        <end position="112"/>
    </location>
</feature>
<evidence type="ECO:0000256" key="2">
    <source>
        <dbReference type="ARBA" id="ARBA00022490"/>
    </source>
</evidence>
<organism evidence="7 8">
    <name type="scientific">Trichobilharzia regenti</name>
    <name type="common">Nasal bird schistosome</name>
    <dbReference type="NCBI Taxonomy" id="157069"/>
    <lineage>
        <taxon>Eukaryota</taxon>
        <taxon>Metazoa</taxon>
        <taxon>Spiralia</taxon>
        <taxon>Lophotrochozoa</taxon>
        <taxon>Platyhelminthes</taxon>
        <taxon>Trematoda</taxon>
        <taxon>Digenea</taxon>
        <taxon>Strigeidida</taxon>
        <taxon>Schistosomatoidea</taxon>
        <taxon>Schistosomatidae</taxon>
        <taxon>Trichobilharzia</taxon>
    </lineage>
</organism>
<comment type="subcellular location">
    <subcellularLocation>
        <location evidence="1">Cytoplasm</location>
    </subcellularLocation>
</comment>
<dbReference type="CDD" id="cd14295">
    <property type="entry name" value="UBA1_atUBP14"/>
    <property type="match status" value="1"/>
</dbReference>
<dbReference type="GO" id="GO:0036435">
    <property type="term" value="F:K48-linked polyubiquitin modification-dependent protein binding"/>
    <property type="evidence" value="ECO:0007669"/>
    <property type="project" value="TreeGrafter"/>
</dbReference>
<evidence type="ECO:0000313" key="7">
    <source>
        <dbReference type="Proteomes" id="UP000050795"/>
    </source>
</evidence>
<dbReference type="PROSITE" id="PS50030">
    <property type="entry name" value="UBA"/>
    <property type="match status" value="1"/>
</dbReference>
<dbReference type="InterPro" id="IPR015940">
    <property type="entry name" value="UBA"/>
</dbReference>
<keyword evidence="7" id="KW-1185">Reference proteome</keyword>
<dbReference type="GO" id="GO:0005634">
    <property type="term" value="C:nucleus"/>
    <property type="evidence" value="ECO:0007669"/>
    <property type="project" value="TreeGrafter"/>
</dbReference>
<sequence length="311" mass="35483">MSSVLEQLIEMGFTQAKAEKAIKLSGNKGLEEAMEWIIENDSGDENDGPNGNGESEKKSLTPRSYICEDCQKSLKSDEEVQLHSARTGHINYAESSDPVKPLTEEEREQQMEKLQELLRIKKAQREEQEKQEELERERQRRQQGKTLISAKEKFEEDEMRRLVEQKRREKEEDRAYREKLKADIAREREEKRARELGIFPTIVPVSSSSNPTPVPTSVPKTNSTVCRLQIRLPSGQPIKAEFGANEPLSSVTLYISQNWPDSTACIDPESIQLMTSFPRRDFTPEDMNKSLLDLDLCPSSVVIVRQGTSSI</sequence>
<dbReference type="GO" id="GO:0032435">
    <property type="term" value="P:negative regulation of proteasomal ubiquitin-dependent protein catabolic process"/>
    <property type="evidence" value="ECO:0007669"/>
    <property type="project" value="TreeGrafter"/>
</dbReference>
<feature type="compositionally biased region" description="Basic and acidic residues" evidence="4">
    <location>
        <begin position="129"/>
        <end position="140"/>
    </location>
</feature>
<dbReference type="SUPFAM" id="SSF46934">
    <property type="entry name" value="UBA-like"/>
    <property type="match status" value="1"/>
</dbReference>
<dbReference type="InterPro" id="IPR013087">
    <property type="entry name" value="Znf_C2H2_type"/>
</dbReference>
<evidence type="ECO:0000259" key="5">
    <source>
        <dbReference type="PROSITE" id="PS50030"/>
    </source>
</evidence>
<dbReference type="Gene3D" id="1.10.8.10">
    <property type="entry name" value="DNA helicase RuvA subunit, C-terminal domain"/>
    <property type="match status" value="1"/>
</dbReference>
<dbReference type="GO" id="GO:0031397">
    <property type="term" value="P:negative regulation of protein ubiquitination"/>
    <property type="evidence" value="ECO:0007669"/>
    <property type="project" value="TreeGrafter"/>
</dbReference>
<dbReference type="InterPro" id="IPR029071">
    <property type="entry name" value="Ubiquitin-like_domsf"/>
</dbReference>
<feature type="region of interest" description="Disordered" evidence="4">
    <location>
        <begin position="36"/>
        <end position="64"/>
    </location>
</feature>
<proteinExistence type="predicted"/>
<dbReference type="InterPro" id="IPR009060">
    <property type="entry name" value="UBA-like_sf"/>
</dbReference>
<evidence type="ECO:0000256" key="4">
    <source>
        <dbReference type="SAM" id="MobiDB-lite"/>
    </source>
</evidence>
<dbReference type="SUPFAM" id="SSF54236">
    <property type="entry name" value="Ubiquitin-like"/>
    <property type="match status" value="1"/>
</dbReference>
<dbReference type="PANTHER" id="PTHR46340">
    <property type="entry name" value="UBX DOMAIN-CONTAINING PROTEIN 1"/>
    <property type="match status" value="1"/>
</dbReference>
<evidence type="ECO:0008006" key="9">
    <source>
        <dbReference type="Google" id="ProtNLM"/>
    </source>
</evidence>
<name>A0AA85K8H0_TRIRE</name>
<dbReference type="Pfam" id="PF00789">
    <property type="entry name" value="UBX"/>
    <property type="match status" value="1"/>
</dbReference>